<gene>
    <name evidence="3" type="primary">xcpT_10</name>
    <name evidence="3" type="ORF">Enr13x_43570</name>
</gene>
<dbReference type="Pfam" id="PF07596">
    <property type="entry name" value="SBP_bac_10"/>
    <property type="match status" value="1"/>
</dbReference>
<dbReference type="OrthoDB" id="236690at2"/>
<dbReference type="NCBIfam" id="TIGR04294">
    <property type="entry name" value="pre_pil_HX9DG"/>
    <property type="match status" value="1"/>
</dbReference>
<evidence type="ECO:0000313" key="3">
    <source>
        <dbReference type="EMBL" id="QDV44491.1"/>
    </source>
</evidence>
<name>A0A518HUF1_9BACT</name>
<proteinExistence type="predicted"/>
<keyword evidence="1" id="KW-0812">Transmembrane</keyword>
<organism evidence="3 4">
    <name type="scientific">Stieleria neptunia</name>
    <dbReference type="NCBI Taxonomy" id="2527979"/>
    <lineage>
        <taxon>Bacteria</taxon>
        <taxon>Pseudomonadati</taxon>
        <taxon>Planctomycetota</taxon>
        <taxon>Planctomycetia</taxon>
        <taxon>Pirellulales</taxon>
        <taxon>Pirellulaceae</taxon>
        <taxon>Stieleria</taxon>
    </lineage>
</organism>
<dbReference type="SUPFAM" id="SSF54523">
    <property type="entry name" value="Pili subunits"/>
    <property type="match status" value="1"/>
</dbReference>
<evidence type="ECO:0000313" key="4">
    <source>
        <dbReference type="Proteomes" id="UP000319004"/>
    </source>
</evidence>
<dbReference type="Gene3D" id="3.30.700.10">
    <property type="entry name" value="Glycoprotein, Type 4 Pilin"/>
    <property type="match status" value="1"/>
</dbReference>
<dbReference type="RefSeq" id="WP_145388825.1">
    <property type="nucleotide sequence ID" value="NZ_CP037423.1"/>
</dbReference>
<sequence length="377" mass="40983">MNSHPLRASRSAFTLLELLVVIAIIGILVALLLPAVQTAREAARRTQCSNNMKQIGIAVHNYHGMHRCIPTTTTGPDSSAGNCGSGFYSWLAMVLPFVEQGNLYDKIDFNRSLSNHCNYTHSSDYLDYDIAPDHPNAEAARTLVDTYLCPSDPAGVVQVHDDGEQLAPGSYAANVGWPILSSWPGDSRPPLERQNGVFGLFNPSQPHAWHVPKVKFRDITDGLSNTAAIAERKISVIFVVQSPFGGSYVSGEVDENMQSFCGSSIRARSLDRWVPYCGSVTHGDPSFVEKHGHSWISGWTFAANTYMHVMPIGDRNCHTYGGESIGNNLVTPGSYHVGGVHVMMADGSVSFRSESTDLQLWWAMGSGNGGEVLANLE</sequence>
<dbReference type="PANTHER" id="PTHR30093:SF2">
    <property type="entry name" value="TYPE II SECRETION SYSTEM PROTEIN H"/>
    <property type="match status" value="1"/>
</dbReference>
<dbReference type="AlphaFoldDB" id="A0A518HUF1"/>
<keyword evidence="4" id="KW-1185">Reference proteome</keyword>
<dbReference type="NCBIfam" id="TIGR02532">
    <property type="entry name" value="IV_pilin_GFxxxE"/>
    <property type="match status" value="1"/>
</dbReference>
<dbReference type="Proteomes" id="UP000319004">
    <property type="component" value="Chromosome"/>
</dbReference>
<reference evidence="3 4" key="1">
    <citation type="submission" date="2019-03" db="EMBL/GenBank/DDBJ databases">
        <title>Deep-cultivation of Planctomycetes and their phenomic and genomic characterization uncovers novel biology.</title>
        <authorList>
            <person name="Wiegand S."/>
            <person name="Jogler M."/>
            <person name="Boedeker C."/>
            <person name="Pinto D."/>
            <person name="Vollmers J."/>
            <person name="Rivas-Marin E."/>
            <person name="Kohn T."/>
            <person name="Peeters S.H."/>
            <person name="Heuer A."/>
            <person name="Rast P."/>
            <person name="Oberbeckmann S."/>
            <person name="Bunk B."/>
            <person name="Jeske O."/>
            <person name="Meyerdierks A."/>
            <person name="Storesund J.E."/>
            <person name="Kallscheuer N."/>
            <person name="Luecker S."/>
            <person name="Lage O.M."/>
            <person name="Pohl T."/>
            <person name="Merkel B.J."/>
            <person name="Hornburger P."/>
            <person name="Mueller R.-W."/>
            <person name="Bruemmer F."/>
            <person name="Labrenz M."/>
            <person name="Spormann A.M."/>
            <person name="Op den Camp H."/>
            <person name="Overmann J."/>
            <person name="Amann R."/>
            <person name="Jetten M.S.M."/>
            <person name="Mascher T."/>
            <person name="Medema M.H."/>
            <person name="Devos D.P."/>
            <person name="Kaster A.-K."/>
            <person name="Ovreas L."/>
            <person name="Rohde M."/>
            <person name="Galperin M.Y."/>
            <person name="Jogler C."/>
        </authorList>
    </citation>
    <scope>NUCLEOTIDE SEQUENCE [LARGE SCALE GENOMIC DNA]</scope>
    <source>
        <strain evidence="3 4">Enr13</strain>
    </source>
</reference>
<dbReference type="Pfam" id="PF07963">
    <property type="entry name" value="N_methyl"/>
    <property type="match status" value="1"/>
</dbReference>
<evidence type="ECO:0000256" key="1">
    <source>
        <dbReference type="SAM" id="Phobius"/>
    </source>
</evidence>
<feature type="domain" description="DUF1559" evidence="2">
    <location>
        <begin position="37"/>
        <end position="358"/>
    </location>
</feature>
<dbReference type="KEGG" id="snep:Enr13x_43570"/>
<dbReference type="InterPro" id="IPR045584">
    <property type="entry name" value="Pilin-like"/>
</dbReference>
<dbReference type="InterPro" id="IPR027558">
    <property type="entry name" value="Pre_pil_HX9DG_C"/>
</dbReference>
<accession>A0A518HUF1</accession>
<dbReference type="InterPro" id="IPR011453">
    <property type="entry name" value="DUF1559"/>
</dbReference>
<dbReference type="PANTHER" id="PTHR30093">
    <property type="entry name" value="GENERAL SECRETION PATHWAY PROTEIN G"/>
    <property type="match status" value="1"/>
</dbReference>
<keyword evidence="1" id="KW-1133">Transmembrane helix</keyword>
<dbReference type="InterPro" id="IPR012902">
    <property type="entry name" value="N_methyl_site"/>
</dbReference>
<keyword evidence="1" id="KW-0472">Membrane</keyword>
<feature type="transmembrane region" description="Helical" evidence="1">
    <location>
        <begin position="12"/>
        <end position="36"/>
    </location>
</feature>
<protein>
    <submittedName>
        <fullName evidence="3">Type II secretion system protein G</fullName>
    </submittedName>
</protein>
<evidence type="ECO:0000259" key="2">
    <source>
        <dbReference type="Pfam" id="PF07596"/>
    </source>
</evidence>
<dbReference type="EMBL" id="CP037423">
    <property type="protein sequence ID" value="QDV44491.1"/>
    <property type="molecule type" value="Genomic_DNA"/>
</dbReference>